<protein>
    <recommendedName>
        <fullName evidence="11">Nuclear receptor domain-containing protein</fullName>
    </recommendedName>
</protein>
<gene>
    <name evidence="12" type="ORF">EDS130_LOCUS24376</name>
</gene>
<feature type="domain" description="Nuclear receptor" evidence="11">
    <location>
        <begin position="15"/>
        <end position="91"/>
    </location>
</feature>
<dbReference type="InterPro" id="IPR035500">
    <property type="entry name" value="NHR-like_dom_sf"/>
</dbReference>
<evidence type="ECO:0000256" key="5">
    <source>
        <dbReference type="ARBA" id="ARBA00022833"/>
    </source>
</evidence>
<evidence type="ECO:0000313" key="13">
    <source>
        <dbReference type="Proteomes" id="UP000663852"/>
    </source>
</evidence>
<dbReference type="InterPro" id="IPR049636">
    <property type="entry name" value="HNF4-like_DBD"/>
</dbReference>
<dbReference type="AlphaFoldDB" id="A0A814VC43"/>
<dbReference type="GO" id="GO:0005634">
    <property type="term" value="C:nucleus"/>
    <property type="evidence" value="ECO:0007669"/>
    <property type="project" value="UniProtKB-SubCell"/>
</dbReference>
<evidence type="ECO:0000259" key="11">
    <source>
        <dbReference type="PROSITE" id="PS51030"/>
    </source>
</evidence>
<keyword evidence="6" id="KW-0805">Transcription regulation</keyword>
<dbReference type="SUPFAM" id="SSF57716">
    <property type="entry name" value="Glucocorticoid receptor-like (DNA-binding domain)"/>
    <property type="match status" value="1"/>
</dbReference>
<dbReference type="Pfam" id="PF00105">
    <property type="entry name" value="zf-C4"/>
    <property type="match status" value="1"/>
</dbReference>
<organism evidence="12 13">
    <name type="scientific">Adineta ricciae</name>
    <name type="common">Rotifer</name>
    <dbReference type="NCBI Taxonomy" id="249248"/>
    <lineage>
        <taxon>Eukaryota</taxon>
        <taxon>Metazoa</taxon>
        <taxon>Spiralia</taxon>
        <taxon>Gnathifera</taxon>
        <taxon>Rotifera</taxon>
        <taxon>Eurotatoria</taxon>
        <taxon>Bdelloidea</taxon>
        <taxon>Adinetida</taxon>
        <taxon>Adinetidae</taxon>
        <taxon>Adineta</taxon>
    </lineage>
</organism>
<dbReference type="PANTHER" id="PTHR45680:SF35">
    <property type="entry name" value="NUCLEAR HORMONE RECEPTOR FAMILY-RELATED"/>
    <property type="match status" value="1"/>
</dbReference>
<evidence type="ECO:0000256" key="7">
    <source>
        <dbReference type="ARBA" id="ARBA00023125"/>
    </source>
</evidence>
<dbReference type="EMBL" id="CAJNOJ010000138">
    <property type="protein sequence ID" value="CAF1183392.1"/>
    <property type="molecule type" value="Genomic_DNA"/>
</dbReference>
<dbReference type="SMART" id="SM00399">
    <property type="entry name" value="ZnF_C4"/>
    <property type="match status" value="1"/>
</dbReference>
<dbReference type="InterPro" id="IPR001628">
    <property type="entry name" value="Znf_hrmn_rcpt"/>
</dbReference>
<comment type="subcellular location">
    <subcellularLocation>
        <location evidence="1">Nucleus</location>
    </subcellularLocation>
</comment>
<dbReference type="PROSITE" id="PS51030">
    <property type="entry name" value="NUCLEAR_REC_DBD_2"/>
    <property type="match status" value="1"/>
</dbReference>
<dbReference type="GO" id="GO:0000978">
    <property type="term" value="F:RNA polymerase II cis-regulatory region sequence-specific DNA binding"/>
    <property type="evidence" value="ECO:0007669"/>
    <property type="project" value="InterPro"/>
</dbReference>
<dbReference type="PROSITE" id="PS00031">
    <property type="entry name" value="NUCLEAR_REC_DBD_1"/>
    <property type="match status" value="1"/>
</dbReference>
<comment type="caution">
    <text evidence="12">The sequence shown here is derived from an EMBL/GenBank/DDBJ whole genome shotgun (WGS) entry which is preliminary data.</text>
</comment>
<evidence type="ECO:0000256" key="1">
    <source>
        <dbReference type="ARBA" id="ARBA00004123"/>
    </source>
</evidence>
<reference evidence="12" key="1">
    <citation type="submission" date="2021-02" db="EMBL/GenBank/DDBJ databases">
        <authorList>
            <person name="Nowell W R."/>
        </authorList>
    </citation>
    <scope>NUCLEOTIDE SEQUENCE</scope>
</reference>
<evidence type="ECO:0000313" key="12">
    <source>
        <dbReference type="EMBL" id="CAF1183392.1"/>
    </source>
</evidence>
<dbReference type="InterPro" id="IPR013088">
    <property type="entry name" value="Znf_NHR/GATA"/>
</dbReference>
<evidence type="ECO:0000256" key="10">
    <source>
        <dbReference type="ARBA" id="ARBA00023242"/>
    </source>
</evidence>
<accession>A0A814VC43</accession>
<name>A0A814VC43_ADIRI</name>
<keyword evidence="5" id="KW-0862">Zinc</keyword>
<evidence type="ECO:0000256" key="8">
    <source>
        <dbReference type="ARBA" id="ARBA00023163"/>
    </source>
</evidence>
<evidence type="ECO:0000256" key="4">
    <source>
        <dbReference type="ARBA" id="ARBA00022771"/>
    </source>
</evidence>
<evidence type="ECO:0000256" key="3">
    <source>
        <dbReference type="ARBA" id="ARBA00022723"/>
    </source>
</evidence>
<dbReference type="CDD" id="cd06960">
    <property type="entry name" value="NR_DBD_HNF4A"/>
    <property type="match status" value="1"/>
</dbReference>
<sequence length="355" mass="41300">MENTVGRRPKCTIMQHTCKICGAPAQYSYFGTISCRACKIFFKRNAEHGQETLKCLFDRHCEIDQNNRHVCSFCRLRKCFLSGMQIEKIRCALSKVNQKRNKTSIPMVTPTQSTRPILTVEQWKLLSDLSYCYDEHSQISICERYVSLQSTLPLKLRFKSASMIELFQTLMNGCQLLYTNNRDLCSLSFNDRSVLLRNTFRHVECISTNFILNRIELTNCPAYYNTLETIIHPNVIPIAKLIANRCGFDTIVMKLFLAILSFSTINLTVYDTNTSAKNLSDIKQVLHIQDAYIELTWRYLIYKYDARRSILCFSDLIRCFFAVNNSVMKTSDIQWLTDAINYVVNQTEETILYKR</sequence>
<evidence type="ECO:0000256" key="9">
    <source>
        <dbReference type="ARBA" id="ARBA00023170"/>
    </source>
</evidence>
<comment type="similarity">
    <text evidence="2">Belongs to the nuclear hormone receptor family.</text>
</comment>
<keyword evidence="3" id="KW-0479">Metal-binding</keyword>
<dbReference type="SUPFAM" id="SSF48508">
    <property type="entry name" value="Nuclear receptor ligand-binding domain"/>
    <property type="match status" value="1"/>
</dbReference>
<keyword evidence="9" id="KW-0675">Receptor</keyword>
<dbReference type="PRINTS" id="PR00047">
    <property type="entry name" value="STROIDFINGER"/>
</dbReference>
<proteinExistence type="inferred from homology"/>
<dbReference type="PROSITE" id="PS51257">
    <property type="entry name" value="PROKAR_LIPOPROTEIN"/>
    <property type="match status" value="1"/>
</dbReference>
<dbReference type="Proteomes" id="UP000663852">
    <property type="component" value="Unassembled WGS sequence"/>
</dbReference>
<dbReference type="Gene3D" id="3.30.50.10">
    <property type="entry name" value="Erythroid Transcription Factor GATA-1, subunit A"/>
    <property type="match status" value="1"/>
</dbReference>
<keyword evidence="8" id="KW-0804">Transcription</keyword>
<dbReference type="OrthoDB" id="5850793at2759"/>
<dbReference type="InterPro" id="IPR051152">
    <property type="entry name" value="C.elegans_Orphan_NR"/>
</dbReference>
<evidence type="ECO:0000256" key="2">
    <source>
        <dbReference type="ARBA" id="ARBA00005993"/>
    </source>
</evidence>
<keyword evidence="10" id="KW-0539">Nucleus</keyword>
<keyword evidence="7" id="KW-0238">DNA-binding</keyword>
<dbReference type="GO" id="GO:0008270">
    <property type="term" value="F:zinc ion binding"/>
    <property type="evidence" value="ECO:0007669"/>
    <property type="project" value="UniProtKB-KW"/>
</dbReference>
<evidence type="ECO:0000256" key="6">
    <source>
        <dbReference type="ARBA" id="ARBA00023015"/>
    </source>
</evidence>
<dbReference type="PANTHER" id="PTHR45680">
    <property type="entry name" value="NUCLEAR HORMONE RECEPTOR FAMILY"/>
    <property type="match status" value="1"/>
</dbReference>
<keyword evidence="4" id="KW-0863">Zinc-finger</keyword>
<dbReference type="GO" id="GO:0003700">
    <property type="term" value="F:DNA-binding transcription factor activity"/>
    <property type="evidence" value="ECO:0007669"/>
    <property type="project" value="InterPro"/>
</dbReference>